<feature type="compositionally biased region" description="Polar residues" evidence="2">
    <location>
        <begin position="1"/>
        <end position="13"/>
    </location>
</feature>
<dbReference type="GO" id="GO:0006646">
    <property type="term" value="P:phosphatidylethanolamine biosynthetic process"/>
    <property type="evidence" value="ECO:0007669"/>
    <property type="project" value="TreeGrafter"/>
</dbReference>
<evidence type="ECO:0008006" key="5">
    <source>
        <dbReference type="Google" id="ProtNLM"/>
    </source>
</evidence>
<name>A0AAD5SIU3_9FUNG</name>
<dbReference type="Proteomes" id="UP001212841">
    <property type="component" value="Unassembled WGS sequence"/>
</dbReference>
<feature type="region of interest" description="Disordered" evidence="2">
    <location>
        <begin position="60"/>
        <end position="92"/>
    </location>
</feature>
<evidence type="ECO:0000313" key="3">
    <source>
        <dbReference type="EMBL" id="KAJ3054210.1"/>
    </source>
</evidence>
<dbReference type="AlphaFoldDB" id="A0AAD5SIU3"/>
<dbReference type="GO" id="GO:0004103">
    <property type="term" value="F:choline kinase activity"/>
    <property type="evidence" value="ECO:0007669"/>
    <property type="project" value="TreeGrafter"/>
</dbReference>
<accession>A0AAD5SIU3</accession>
<gene>
    <name evidence="3" type="ORF">HK097_002433</name>
</gene>
<dbReference type="GO" id="GO:0005737">
    <property type="term" value="C:cytoplasm"/>
    <property type="evidence" value="ECO:0007669"/>
    <property type="project" value="TreeGrafter"/>
</dbReference>
<proteinExistence type="inferred from homology"/>
<protein>
    <recommendedName>
        <fullName evidence="5">Choline kinase</fullName>
    </recommendedName>
</protein>
<dbReference type="EMBL" id="JADGJD010000152">
    <property type="protein sequence ID" value="KAJ3054210.1"/>
    <property type="molecule type" value="Genomic_DNA"/>
</dbReference>
<feature type="compositionally biased region" description="Polar residues" evidence="2">
    <location>
        <begin position="81"/>
        <end position="92"/>
    </location>
</feature>
<evidence type="ECO:0000256" key="1">
    <source>
        <dbReference type="ARBA" id="ARBA00038211"/>
    </source>
</evidence>
<dbReference type="PANTHER" id="PTHR22603">
    <property type="entry name" value="CHOLINE/ETHANOALAMINE KINASE"/>
    <property type="match status" value="1"/>
</dbReference>
<reference evidence="3" key="1">
    <citation type="submission" date="2020-05" db="EMBL/GenBank/DDBJ databases">
        <title>Phylogenomic resolution of chytrid fungi.</title>
        <authorList>
            <person name="Stajich J.E."/>
            <person name="Amses K."/>
            <person name="Simmons R."/>
            <person name="Seto K."/>
            <person name="Myers J."/>
            <person name="Bonds A."/>
            <person name="Quandt C.A."/>
            <person name="Barry K."/>
            <person name="Liu P."/>
            <person name="Grigoriev I."/>
            <person name="Longcore J.E."/>
            <person name="James T.Y."/>
        </authorList>
    </citation>
    <scope>NUCLEOTIDE SEQUENCE</scope>
    <source>
        <strain evidence="3">JEL0318</strain>
    </source>
</reference>
<comment type="caution">
    <text evidence="3">The sequence shown here is derived from an EMBL/GenBank/DDBJ whole genome shotgun (WGS) entry which is preliminary data.</text>
</comment>
<dbReference type="SUPFAM" id="SSF56112">
    <property type="entry name" value="Protein kinase-like (PK-like)"/>
    <property type="match status" value="1"/>
</dbReference>
<sequence length="461" mass="51931">MGVETQTSPSLRPQNMMGHYERPSRPRRRYTTDAPSSPSKVPAITSIKLPSVLNDILPPAAKAAETSGTRSRSVSSERLDTALQQTGTPSSDTTIDLRELGTKGFALNNAVLALLHEMFPDTWNDVTGADGIEVERVSGAMTNCVFIVSAKSSASKKVLLRVYGTGVEEFIEREHELVWMSRLSDMSVGPKLLGVFANGRFEQFLDSAPLSKDSMREPSISCKIAAELCRFHSLIRVCPPEELSEAPDLFAKMRSWYRKANAGLVKLDAKRPEQAERLRAIRLHDFEAELHVLEDTLRKIKSPVVFAHNDSQYGNILKLTGKDEIVLVDYEYASINFRGYDIGNHFCEWGADYHSPTPHLLDFTRYPSKAEQLRFLRAYLETSHTLHPMSPSSLSFKTDEEAHLEEMYKECNKFALCSHALWGFWGVMQAAQNDVISFDYVGYAVCRLGRYWDIRDEVFGM</sequence>
<dbReference type="PANTHER" id="PTHR22603:SF93">
    <property type="entry name" value="RE24176P"/>
    <property type="match status" value="1"/>
</dbReference>
<comment type="similarity">
    <text evidence="1">Belongs to the choline/ethanolamine kinase family.</text>
</comment>
<dbReference type="GO" id="GO:0004305">
    <property type="term" value="F:ethanolamine kinase activity"/>
    <property type="evidence" value="ECO:0007669"/>
    <property type="project" value="TreeGrafter"/>
</dbReference>
<dbReference type="Pfam" id="PF01633">
    <property type="entry name" value="Choline_kinase"/>
    <property type="match status" value="1"/>
</dbReference>
<dbReference type="Gene3D" id="3.30.200.20">
    <property type="entry name" value="Phosphorylase Kinase, domain 1"/>
    <property type="match status" value="1"/>
</dbReference>
<dbReference type="Gene3D" id="3.90.1200.10">
    <property type="match status" value="1"/>
</dbReference>
<keyword evidence="4" id="KW-1185">Reference proteome</keyword>
<evidence type="ECO:0000313" key="4">
    <source>
        <dbReference type="Proteomes" id="UP001212841"/>
    </source>
</evidence>
<dbReference type="CDD" id="cd05157">
    <property type="entry name" value="ETNK_euk"/>
    <property type="match status" value="1"/>
</dbReference>
<feature type="region of interest" description="Disordered" evidence="2">
    <location>
        <begin position="1"/>
        <end position="42"/>
    </location>
</feature>
<evidence type="ECO:0000256" key="2">
    <source>
        <dbReference type="SAM" id="MobiDB-lite"/>
    </source>
</evidence>
<organism evidence="3 4">
    <name type="scientific">Rhizophlyctis rosea</name>
    <dbReference type="NCBI Taxonomy" id="64517"/>
    <lineage>
        <taxon>Eukaryota</taxon>
        <taxon>Fungi</taxon>
        <taxon>Fungi incertae sedis</taxon>
        <taxon>Chytridiomycota</taxon>
        <taxon>Chytridiomycota incertae sedis</taxon>
        <taxon>Chytridiomycetes</taxon>
        <taxon>Rhizophlyctidales</taxon>
        <taxon>Rhizophlyctidaceae</taxon>
        <taxon>Rhizophlyctis</taxon>
    </lineage>
</organism>
<dbReference type="InterPro" id="IPR011009">
    <property type="entry name" value="Kinase-like_dom_sf"/>
</dbReference>